<dbReference type="Pfam" id="PF11716">
    <property type="entry name" value="MDMPI_N"/>
    <property type="match status" value="1"/>
</dbReference>
<evidence type="ECO:0000313" key="3">
    <source>
        <dbReference type="Proteomes" id="UP001364211"/>
    </source>
</evidence>
<evidence type="ECO:0000313" key="2">
    <source>
        <dbReference type="EMBL" id="MEJ8279296.1"/>
    </source>
</evidence>
<protein>
    <submittedName>
        <fullName evidence="2">Maleylpyruvate isomerase family mycothiol-dependent enzyme</fullName>
    </submittedName>
</protein>
<dbReference type="InterPro" id="IPR017517">
    <property type="entry name" value="Maleyloyr_isom"/>
</dbReference>
<dbReference type="InterPro" id="IPR034660">
    <property type="entry name" value="DinB/YfiT-like"/>
</dbReference>
<keyword evidence="2" id="KW-0413">Isomerase</keyword>
<dbReference type="NCBIfam" id="TIGR03083">
    <property type="entry name" value="maleylpyruvate isomerase family mycothiol-dependent enzyme"/>
    <property type="match status" value="1"/>
</dbReference>
<sequence>MTAVHGLAAAERADLADLLDTLGTEQWVAPSLCAGWRVRDVVAHLIGYDVLGWRGSAAVAARSWVAARSANDAVVAAWSGRPVSELVAAVRAHLRPRGLTTGFGGRIALTDCLIHHQDLRRPLGLPRTVPAARLAEALPFAMTAPPLGARQRIRGLRLVATDLDFRHGDGPEVTGPGEALLLAAAGRADALSELRGPGRALLERRTTGRA</sequence>
<dbReference type="InterPro" id="IPR024344">
    <property type="entry name" value="MDMPI_metal-binding"/>
</dbReference>
<organism evidence="2 3">
    <name type="scientific">Pseudonocardia spirodelae</name>
    <dbReference type="NCBI Taxonomy" id="3133431"/>
    <lineage>
        <taxon>Bacteria</taxon>
        <taxon>Bacillati</taxon>
        <taxon>Actinomycetota</taxon>
        <taxon>Actinomycetes</taxon>
        <taxon>Pseudonocardiales</taxon>
        <taxon>Pseudonocardiaceae</taxon>
        <taxon>Pseudonocardia</taxon>
    </lineage>
</organism>
<dbReference type="EMBL" id="JBBJUP010000007">
    <property type="protein sequence ID" value="MEJ8279296.1"/>
    <property type="molecule type" value="Genomic_DNA"/>
</dbReference>
<keyword evidence="3" id="KW-1185">Reference proteome</keyword>
<accession>A0ABU8T5S0</accession>
<dbReference type="SUPFAM" id="SSF109854">
    <property type="entry name" value="DinB/YfiT-like putative metalloenzymes"/>
    <property type="match status" value="1"/>
</dbReference>
<evidence type="ECO:0000259" key="1">
    <source>
        <dbReference type="Pfam" id="PF11716"/>
    </source>
</evidence>
<feature type="domain" description="Mycothiol-dependent maleylpyruvate isomerase metal-binding" evidence="1">
    <location>
        <begin position="9"/>
        <end position="119"/>
    </location>
</feature>
<proteinExistence type="predicted"/>
<dbReference type="Gene3D" id="1.20.120.450">
    <property type="entry name" value="dinb family like domain"/>
    <property type="match status" value="1"/>
</dbReference>
<comment type="caution">
    <text evidence="2">The sequence shown here is derived from an EMBL/GenBank/DDBJ whole genome shotgun (WGS) entry which is preliminary data.</text>
</comment>
<name>A0ABU8T5S0_9PSEU</name>
<dbReference type="Proteomes" id="UP001364211">
    <property type="component" value="Unassembled WGS sequence"/>
</dbReference>
<gene>
    <name evidence="2" type="ORF">WJX68_10170</name>
</gene>
<dbReference type="RefSeq" id="WP_340288663.1">
    <property type="nucleotide sequence ID" value="NZ_JBBJUP010000007.1"/>
</dbReference>
<dbReference type="GO" id="GO:0016853">
    <property type="term" value="F:isomerase activity"/>
    <property type="evidence" value="ECO:0007669"/>
    <property type="project" value="UniProtKB-KW"/>
</dbReference>
<reference evidence="2 3" key="1">
    <citation type="submission" date="2024-03" db="EMBL/GenBank/DDBJ databases">
        <title>Draft genome sequence of Pseudonocardia sp. DW16-2.</title>
        <authorList>
            <person name="Duangmal K."/>
        </authorList>
    </citation>
    <scope>NUCLEOTIDE SEQUENCE [LARGE SCALE GENOMIC DNA]</scope>
    <source>
        <strain evidence="2 3">DW16-2</strain>
    </source>
</reference>